<reference evidence="7 8" key="1">
    <citation type="submission" date="2022-10" db="EMBL/GenBank/DDBJ databases">
        <title>Comparative genomics and taxonomic characterization of three novel marine species of genus Reichenbachiella exhibiting antioxidant and polysaccharide degradation activities.</title>
        <authorList>
            <person name="Muhammad N."/>
            <person name="Lee Y.-J."/>
            <person name="Ko J."/>
            <person name="Kim S.-G."/>
        </authorList>
    </citation>
    <scope>NUCLEOTIDE SEQUENCE [LARGE SCALE GENOMIC DNA]</scope>
    <source>
        <strain evidence="7 8">ABR2-5</strain>
    </source>
</reference>
<evidence type="ECO:0000259" key="6">
    <source>
        <dbReference type="Pfam" id="PF00590"/>
    </source>
</evidence>
<dbReference type="Proteomes" id="UP001300692">
    <property type="component" value="Unassembled WGS sequence"/>
</dbReference>
<dbReference type="SUPFAM" id="SSF53790">
    <property type="entry name" value="Tetrapyrrole methylase"/>
    <property type="match status" value="1"/>
</dbReference>
<evidence type="ECO:0000313" key="7">
    <source>
        <dbReference type="EMBL" id="MCV9388519.1"/>
    </source>
</evidence>
<evidence type="ECO:0000256" key="4">
    <source>
        <dbReference type="ARBA" id="ARBA00022679"/>
    </source>
</evidence>
<comment type="caution">
    <text evidence="7">The sequence shown here is derived from an EMBL/GenBank/DDBJ whole genome shotgun (WGS) entry which is preliminary data.</text>
</comment>
<keyword evidence="3 7" id="KW-0489">Methyltransferase</keyword>
<proteinExistence type="predicted"/>
<dbReference type="PIRSF" id="PIRSF005917">
    <property type="entry name" value="MTase_YraL"/>
    <property type="match status" value="1"/>
</dbReference>
<dbReference type="Pfam" id="PF00590">
    <property type="entry name" value="TP_methylase"/>
    <property type="match status" value="1"/>
</dbReference>
<keyword evidence="8" id="KW-1185">Reference proteome</keyword>
<dbReference type="InterPro" id="IPR014776">
    <property type="entry name" value="4pyrrole_Mease_sub2"/>
</dbReference>
<dbReference type="InterPro" id="IPR014777">
    <property type="entry name" value="4pyrrole_Mease_sub1"/>
</dbReference>
<dbReference type="EMBL" id="JAOYOD010000001">
    <property type="protein sequence ID" value="MCV9388519.1"/>
    <property type="molecule type" value="Genomic_DNA"/>
</dbReference>
<evidence type="ECO:0000256" key="2">
    <source>
        <dbReference type="ARBA" id="ARBA00022552"/>
    </source>
</evidence>
<evidence type="ECO:0000313" key="8">
    <source>
        <dbReference type="Proteomes" id="UP001300692"/>
    </source>
</evidence>
<keyword evidence="4" id="KW-0808">Transferase</keyword>
<dbReference type="CDD" id="cd11649">
    <property type="entry name" value="RsmI_like"/>
    <property type="match status" value="1"/>
</dbReference>
<dbReference type="InterPro" id="IPR000878">
    <property type="entry name" value="4pyrrol_Mease"/>
</dbReference>
<keyword evidence="5" id="KW-0949">S-adenosyl-L-methionine</keyword>
<dbReference type="PANTHER" id="PTHR46111:SF2">
    <property type="entry name" value="SAM-DEPENDENT METHYLTRANSFERASE"/>
    <property type="match status" value="1"/>
</dbReference>
<protein>
    <submittedName>
        <fullName evidence="7">SAM-dependent methyltransferase</fullName>
    </submittedName>
</protein>
<dbReference type="PANTHER" id="PTHR46111">
    <property type="entry name" value="RIBOSOMAL RNA SMALL SUBUNIT METHYLTRANSFERASE I"/>
    <property type="match status" value="1"/>
</dbReference>
<gene>
    <name evidence="7" type="ORF">N7U62_17675</name>
</gene>
<feature type="domain" description="Tetrapyrrole methylase" evidence="6">
    <location>
        <begin position="26"/>
        <end position="214"/>
    </location>
</feature>
<accession>A0ABT3CYB7</accession>
<dbReference type="GO" id="GO:0008168">
    <property type="term" value="F:methyltransferase activity"/>
    <property type="evidence" value="ECO:0007669"/>
    <property type="project" value="UniProtKB-KW"/>
</dbReference>
<dbReference type="Gene3D" id="3.30.950.10">
    <property type="entry name" value="Methyltransferase, Cobalt-precorrin-4 Transmethylase, Domain 2"/>
    <property type="match status" value="1"/>
</dbReference>
<sequence>MSGKLYLIPTVIADNTEEKVLSPQIKEVIKNLDYFLVENLRTARRYISKLRLGLVIEELQFELLDKKTNRSQIEKYLSVVRQGKDVGVISESGCPGVADPGAEAVAVAHQLGIQVVPLTGPSSILMALMASGFNGQSFTFHGYVPIDKKDLVQKIKSMEKDAVQNRQTQIFMDTPYRNQKLFEELLIACSGETQLSVAKGITGEDEYIKTKRIKDWKKESVDLHKVPTIFSIYS</sequence>
<dbReference type="RefSeq" id="WP_264139389.1">
    <property type="nucleotide sequence ID" value="NZ_JAOYOD010000001.1"/>
</dbReference>
<dbReference type="InterPro" id="IPR008189">
    <property type="entry name" value="rRNA_ssu_MeTfrase_I"/>
</dbReference>
<dbReference type="GO" id="GO:0032259">
    <property type="term" value="P:methylation"/>
    <property type="evidence" value="ECO:0007669"/>
    <property type="project" value="UniProtKB-KW"/>
</dbReference>
<evidence type="ECO:0000256" key="3">
    <source>
        <dbReference type="ARBA" id="ARBA00022603"/>
    </source>
</evidence>
<evidence type="ECO:0000256" key="1">
    <source>
        <dbReference type="ARBA" id="ARBA00022490"/>
    </source>
</evidence>
<organism evidence="7 8">
    <name type="scientific">Reichenbachiella ulvae</name>
    <dbReference type="NCBI Taxonomy" id="2980104"/>
    <lineage>
        <taxon>Bacteria</taxon>
        <taxon>Pseudomonadati</taxon>
        <taxon>Bacteroidota</taxon>
        <taxon>Cytophagia</taxon>
        <taxon>Cytophagales</taxon>
        <taxon>Reichenbachiellaceae</taxon>
        <taxon>Reichenbachiella</taxon>
    </lineage>
</organism>
<dbReference type="InterPro" id="IPR035996">
    <property type="entry name" value="4pyrrol_Methylase_sf"/>
</dbReference>
<evidence type="ECO:0000256" key="5">
    <source>
        <dbReference type="ARBA" id="ARBA00022691"/>
    </source>
</evidence>
<dbReference type="Gene3D" id="3.40.1010.10">
    <property type="entry name" value="Cobalt-precorrin-4 Transmethylase, Domain 1"/>
    <property type="match status" value="1"/>
</dbReference>
<keyword evidence="2" id="KW-0698">rRNA processing</keyword>
<keyword evidence="1" id="KW-0963">Cytoplasm</keyword>
<name>A0ABT3CYB7_9BACT</name>